<accession>A0ABQ8KM66</accession>
<reference evidence="2 3" key="1">
    <citation type="journal article" date="2021" name="Environ. Microbiol.">
        <title>Gene family expansions and transcriptome signatures uncover fungal adaptations to wood decay.</title>
        <authorList>
            <person name="Hage H."/>
            <person name="Miyauchi S."/>
            <person name="Viragh M."/>
            <person name="Drula E."/>
            <person name="Min B."/>
            <person name="Chaduli D."/>
            <person name="Navarro D."/>
            <person name="Favel A."/>
            <person name="Norest M."/>
            <person name="Lesage-Meessen L."/>
            <person name="Balint B."/>
            <person name="Merenyi Z."/>
            <person name="de Eugenio L."/>
            <person name="Morin E."/>
            <person name="Martinez A.T."/>
            <person name="Baldrian P."/>
            <person name="Stursova M."/>
            <person name="Martinez M.J."/>
            <person name="Novotny C."/>
            <person name="Magnuson J.K."/>
            <person name="Spatafora J.W."/>
            <person name="Maurice S."/>
            <person name="Pangilinan J."/>
            <person name="Andreopoulos W."/>
            <person name="LaButti K."/>
            <person name="Hundley H."/>
            <person name="Na H."/>
            <person name="Kuo A."/>
            <person name="Barry K."/>
            <person name="Lipzen A."/>
            <person name="Henrissat B."/>
            <person name="Riley R."/>
            <person name="Ahrendt S."/>
            <person name="Nagy L.G."/>
            <person name="Grigoriev I.V."/>
            <person name="Martin F."/>
            <person name="Rosso M.N."/>
        </authorList>
    </citation>
    <scope>NUCLEOTIDE SEQUENCE [LARGE SCALE GENOMIC DNA]</scope>
    <source>
        <strain evidence="2 3">CIRM-BRFM 1785</strain>
    </source>
</reference>
<evidence type="ECO:0000313" key="3">
    <source>
        <dbReference type="Proteomes" id="UP000814176"/>
    </source>
</evidence>
<feature type="compositionally biased region" description="Low complexity" evidence="1">
    <location>
        <begin position="14"/>
        <end position="33"/>
    </location>
</feature>
<dbReference type="RefSeq" id="XP_047781169.1">
    <property type="nucleotide sequence ID" value="XM_047928909.1"/>
</dbReference>
<evidence type="ECO:0000313" key="2">
    <source>
        <dbReference type="EMBL" id="KAH9839414.1"/>
    </source>
</evidence>
<organism evidence="2 3">
    <name type="scientific">Rhodofomes roseus</name>
    <dbReference type="NCBI Taxonomy" id="34475"/>
    <lineage>
        <taxon>Eukaryota</taxon>
        <taxon>Fungi</taxon>
        <taxon>Dikarya</taxon>
        <taxon>Basidiomycota</taxon>
        <taxon>Agaricomycotina</taxon>
        <taxon>Agaricomycetes</taxon>
        <taxon>Polyporales</taxon>
        <taxon>Rhodofomes</taxon>
    </lineage>
</organism>
<name>A0ABQ8KM66_9APHY</name>
<evidence type="ECO:0000256" key="1">
    <source>
        <dbReference type="SAM" id="MobiDB-lite"/>
    </source>
</evidence>
<gene>
    <name evidence="2" type="ORF">C8Q71DRAFT_905955</name>
</gene>
<keyword evidence="3" id="KW-1185">Reference proteome</keyword>
<feature type="region of interest" description="Disordered" evidence="1">
    <location>
        <begin position="1"/>
        <end position="33"/>
    </location>
</feature>
<protein>
    <submittedName>
        <fullName evidence="2">Uncharacterized protein</fullName>
    </submittedName>
</protein>
<proteinExistence type="predicted"/>
<dbReference type="EMBL" id="JADCUA010000006">
    <property type="protein sequence ID" value="KAH9839414.1"/>
    <property type="molecule type" value="Genomic_DNA"/>
</dbReference>
<dbReference type="GeneID" id="72009641"/>
<comment type="caution">
    <text evidence="2">The sequence shown here is derived from an EMBL/GenBank/DDBJ whole genome shotgun (WGS) entry which is preliminary data.</text>
</comment>
<sequence length="275" mass="31319">MPATRQPGSRRATRPPTRSAPVAARSSASRSMTRQAAQLERETRMTDLLARYGCLWEEHSHYIRLKEKTKEGMSSTYDRALDRWLNSPEFSRWRNIANYAAEKDGFLDWIDGLIRSRSGPYTEVSTEEHWIVTFAAFGVSDLLRCNDPCMRNMGSLGRIESALCPKLVECARRYQDSEPDFLNHPACPTTRDASPQHMLLPNIGDTARLGVIFDYKTPTMRRARTCIVVKVSVALDGSEYTIKHLTATDPDGERTQSVLLTEDEFQEIWDARVQE</sequence>
<dbReference type="Proteomes" id="UP000814176">
    <property type="component" value="Unassembled WGS sequence"/>
</dbReference>